<sequence>MTKLRLGPVADEKPVKLTLELSGRLYRELSDYAAAHASETGLAKPLPPERIAPPIIDRFIASDRAFGKWRRKA</sequence>
<dbReference type="Pfam" id="PF10038">
    <property type="entry name" value="DUF2274"/>
    <property type="match status" value="1"/>
</dbReference>
<name>A0A239JUG8_9SPHN</name>
<protein>
    <recommendedName>
        <fullName evidence="3">DUF2274 domain-containing protein</fullName>
    </recommendedName>
</protein>
<keyword evidence="2" id="KW-1185">Reference proteome</keyword>
<dbReference type="InterPro" id="IPR018733">
    <property type="entry name" value="DUF2274"/>
</dbReference>
<dbReference type="RefSeq" id="WP_089216714.1">
    <property type="nucleotide sequence ID" value="NZ_FZPA01000011.1"/>
</dbReference>
<dbReference type="EMBL" id="FZPA01000011">
    <property type="protein sequence ID" value="SNT08524.1"/>
    <property type="molecule type" value="Genomic_DNA"/>
</dbReference>
<accession>A0A239JUG8</accession>
<evidence type="ECO:0008006" key="3">
    <source>
        <dbReference type="Google" id="ProtNLM"/>
    </source>
</evidence>
<evidence type="ECO:0000313" key="2">
    <source>
        <dbReference type="Proteomes" id="UP000198339"/>
    </source>
</evidence>
<proteinExistence type="predicted"/>
<dbReference type="AlphaFoldDB" id="A0A239JUG8"/>
<dbReference type="Proteomes" id="UP000198339">
    <property type="component" value="Unassembled WGS sequence"/>
</dbReference>
<reference evidence="1 2" key="1">
    <citation type="submission" date="2017-06" db="EMBL/GenBank/DDBJ databases">
        <authorList>
            <person name="Kim H.J."/>
            <person name="Triplett B.A."/>
        </authorList>
    </citation>
    <scope>NUCLEOTIDE SEQUENCE [LARGE SCALE GENOMIC DNA]</scope>
    <source>
        <strain evidence="1 2">DS15</strain>
    </source>
</reference>
<organism evidence="1 2">
    <name type="scientific">Sphingopyxis indica</name>
    <dbReference type="NCBI Taxonomy" id="436663"/>
    <lineage>
        <taxon>Bacteria</taxon>
        <taxon>Pseudomonadati</taxon>
        <taxon>Pseudomonadota</taxon>
        <taxon>Alphaproteobacteria</taxon>
        <taxon>Sphingomonadales</taxon>
        <taxon>Sphingomonadaceae</taxon>
        <taxon>Sphingopyxis</taxon>
    </lineage>
</organism>
<dbReference type="OrthoDB" id="9803810at2"/>
<evidence type="ECO:0000313" key="1">
    <source>
        <dbReference type="EMBL" id="SNT08524.1"/>
    </source>
</evidence>
<gene>
    <name evidence="1" type="ORF">SAMN06295955_11140</name>
</gene>